<dbReference type="InterPro" id="IPR012728">
    <property type="entry name" value="Pls/PosA_C"/>
</dbReference>
<feature type="transmembrane region" description="Helical" evidence="2">
    <location>
        <begin position="216"/>
        <end position="239"/>
    </location>
</feature>
<dbReference type="SUPFAM" id="SSF51161">
    <property type="entry name" value="Trimeric LpxA-like enzymes"/>
    <property type="match status" value="2"/>
</dbReference>
<feature type="domain" description="Carrier" evidence="3">
    <location>
        <begin position="25"/>
        <end position="102"/>
    </location>
</feature>
<comment type="caution">
    <text evidence="4">The sequence shown here is derived from an EMBL/GenBank/DDBJ whole genome shotgun (WGS) entry which is preliminary data.</text>
</comment>
<dbReference type="EMBL" id="BHXC01000001">
    <property type="protein sequence ID" value="GCB87610.1"/>
    <property type="molecule type" value="Genomic_DNA"/>
</dbReference>
<dbReference type="AlphaFoldDB" id="A0A401QQD7"/>
<dbReference type="SUPFAM" id="SSF47336">
    <property type="entry name" value="ACP-like"/>
    <property type="match status" value="1"/>
</dbReference>
<dbReference type="RefSeq" id="WP_016579207.1">
    <property type="nucleotide sequence ID" value="NZ_BHXC01000001.1"/>
</dbReference>
<feature type="transmembrane region" description="Helical" evidence="2">
    <location>
        <begin position="630"/>
        <end position="655"/>
    </location>
</feature>
<keyword evidence="2" id="KW-0472">Membrane</keyword>
<keyword evidence="2" id="KW-1133">Transmembrane helix</keyword>
<feature type="transmembrane region" description="Helical" evidence="2">
    <location>
        <begin position="661"/>
        <end position="683"/>
    </location>
</feature>
<dbReference type="NCBIfam" id="TIGR02353">
    <property type="entry name" value="NRPS_term_dom"/>
    <property type="match status" value="1"/>
</dbReference>
<dbReference type="PROSITE" id="PS50075">
    <property type="entry name" value="CARRIER"/>
    <property type="match status" value="1"/>
</dbReference>
<dbReference type="Pfam" id="PF00550">
    <property type="entry name" value="PP-binding"/>
    <property type="match status" value="1"/>
</dbReference>
<feature type="region of interest" description="Disordered" evidence="1">
    <location>
        <begin position="1"/>
        <end position="27"/>
    </location>
</feature>
<sequence length="880" mass="93886">MVRETVDGPPGEPPESTTPPADDGDSTAGVERAFAALLAEVVRTERVAVDSHFFADLGADSLVMAHFCARVRKRPDLPPVSMKDVYQHSTVRGLAIAVGGAAPARTAPGVTESTPTAAPPEEAPLAGSTLRYVLCGAAQLLFFLGYSGLVAFATTGGYRWVADGSGASGVYGRAVVFGGAEFLGLCAFPVLAKWLLIGRWTARAFPVWGLTYLRFWIVKVLVHANPVVLFVGSPVYVLYLRALGAKIGRHVTILSRTVPVCTDLLTIGAGTVIRKDAFLLCYRAHAGRIQTGPVTLGRDVFVGERTVLDIDSSMGDGAQLGHTSALPRGTTVPGGQRWHGSPAQPTEVDYVRVPPVRCGTWRRAAFGVVGLAKALLIGVPLVVAGTALLLTRVPVLGGPDDPAPRSVTAGALLLDALVLSLVGFFGFVVVGLAVLGTVPRLLHRLLVPGTAYPLYGFRYSVHRTVARMTNLKFFVWLFGDSSAIVSYLQRGLGYRLSPVEQTGSNFGIGLQHDSPYLSTVGTGTMVADGLSLLNAEVSRTSFSVSRTTIGNHNFLGNYIAYPARGRTGENCLLATKVMVPLDGEVRTGVGLLGSPCFEIPRSVERDSRFDHLRSGDELHRRLAAKNRYNLRTIGLVLLIRWVHVFGLTLLSLATANGDGGAGLALDAGFLAGSLGFTAVYYALVERCMTRFRPLQPQVCSIYDPYFWHHERLWKVPDTHFNAFNGTPFKNLVWRLHGVRLGRRVFDDGCHPSERTLTTIGDDCTLNTGSRIQCHSQEDGTFKSDRSTLGAGCTLGVGALVHYGVTLGDGATLAADSFLMKGEDVPAHALWAGNPATAVRDHRPRRSPADTATEPPGSVAGPAPSPRSPHHGTTVAEPTPG</sequence>
<feature type="transmembrane region" description="Helical" evidence="2">
    <location>
        <begin position="410"/>
        <end position="435"/>
    </location>
</feature>
<feature type="region of interest" description="Disordered" evidence="1">
    <location>
        <begin position="834"/>
        <end position="880"/>
    </location>
</feature>
<evidence type="ECO:0000313" key="4">
    <source>
        <dbReference type="EMBL" id="GCB87610.1"/>
    </source>
</evidence>
<dbReference type="InterPro" id="IPR050179">
    <property type="entry name" value="Trans_hexapeptide_repeat"/>
</dbReference>
<dbReference type="InterPro" id="IPR009081">
    <property type="entry name" value="PP-bd_ACP"/>
</dbReference>
<name>A0A401QQD7_STRNR</name>
<evidence type="ECO:0000256" key="2">
    <source>
        <dbReference type="SAM" id="Phobius"/>
    </source>
</evidence>
<dbReference type="PANTHER" id="PTHR43300:SF11">
    <property type="entry name" value="ACETYLTRANSFERASE RV3034C-RELATED"/>
    <property type="match status" value="1"/>
</dbReference>
<dbReference type="InterPro" id="IPR036736">
    <property type="entry name" value="ACP-like_sf"/>
</dbReference>
<gene>
    <name evidence="4" type="ORF">SALB_00261</name>
</gene>
<feature type="transmembrane region" description="Helical" evidence="2">
    <location>
        <begin position="140"/>
        <end position="162"/>
    </location>
</feature>
<dbReference type="Gene3D" id="1.10.1200.10">
    <property type="entry name" value="ACP-like"/>
    <property type="match status" value="1"/>
</dbReference>
<protein>
    <submittedName>
        <fullName evidence="4">Amino acid adenylation protein</fullName>
    </submittedName>
</protein>
<evidence type="ECO:0000259" key="3">
    <source>
        <dbReference type="PROSITE" id="PS50075"/>
    </source>
</evidence>
<feature type="transmembrane region" description="Helical" evidence="2">
    <location>
        <begin position="364"/>
        <end position="390"/>
    </location>
</feature>
<evidence type="ECO:0000313" key="5">
    <source>
        <dbReference type="Proteomes" id="UP000288351"/>
    </source>
</evidence>
<proteinExistence type="predicted"/>
<reference evidence="4 5" key="1">
    <citation type="journal article" date="2019" name="Microbiol. Resour. Announc.">
        <title>Draft Genome Sequence of the Most Traditional epsilon-Poly-l-Lysine Producer, Streptomyces albulus NBRC14147.</title>
        <authorList>
            <person name="Yamanaka K."/>
            <person name="Hamano Y."/>
        </authorList>
    </citation>
    <scope>NUCLEOTIDE SEQUENCE [LARGE SCALE GENOMIC DNA]</scope>
    <source>
        <strain evidence="4 5">NBRC 14147</strain>
    </source>
</reference>
<evidence type="ECO:0000256" key="1">
    <source>
        <dbReference type="SAM" id="MobiDB-lite"/>
    </source>
</evidence>
<keyword evidence="2" id="KW-0812">Transmembrane</keyword>
<dbReference type="Proteomes" id="UP000288351">
    <property type="component" value="Unassembled WGS sequence"/>
</dbReference>
<dbReference type="Gene3D" id="2.160.10.10">
    <property type="entry name" value="Hexapeptide repeat proteins"/>
    <property type="match status" value="2"/>
</dbReference>
<organism evidence="4 5">
    <name type="scientific">Streptomyces noursei</name>
    <name type="common">Streptomyces albulus</name>
    <dbReference type="NCBI Taxonomy" id="1971"/>
    <lineage>
        <taxon>Bacteria</taxon>
        <taxon>Bacillati</taxon>
        <taxon>Actinomycetota</taxon>
        <taxon>Actinomycetes</taxon>
        <taxon>Kitasatosporales</taxon>
        <taxon>Streptomycetaceae</taxon>
        <taxon>Streptomyces</taxon>
    </lineage>
</organism>
<feature type="transmembrane region" description="Helical" evidence="2">
    <location>
        <begin position="174"/>
        <end position="196"/>
    </location>
</feature>
<dbReference type="PANTHER" id="PTHR43300">
    <property type="entry name" value="ACETYLTRANSFERASE"/>
    <property type="match status" value="1"/>
</dbReference>
<dbReference type="InterPro" id="IPR011004">
    <property type="entry name" value="Trimer_LpxA-like_sf"/>
</dbReference>
<accession>A0A401QQD7</accession>